<evidence type="ECO:0000313" key="2">
    <source>
        <dbReference type="Proteomes" id="UP000810207"/>
    </source>
</evidence>
<comment type="caution">
    <text evidence="1">The sequence shown here is derived from an EMBL/GenBank/DDBJ whole genome shotgun (WGS) entry which is preliminary data.</text>
</comment>
<evidence type="ECO:0000313" key="1">
    <source>
        <dbReference type="EMBL" id="MBP2244244.1"/>
    </source>
</evidence>
<dbReference type="EMBL" id="JAGIKV010000002">
    <property type="protein sequence ID" value="MBP2244244.1"/>
    <property type="molecule type" value="Genomic_DNA"/>
</dbReference>
<gene>
    <name evidence="1" type="ORF">J2Z28_000854</name>
</gene>
<protein>
    <submittedName>
        <fullName evidence="1">Uncharacterized protein</fullName>
    </submittedName>
</protein>
<reference evidence="1 2" key="1">
    <citation type="submission" date="2021-03" db="EMBL/GenBank/DDBJ databases">
        <title>Genomic Encyclopedia of Type Strains, Phase IV (KMG-IV): sequencing the most valuable type-strain genomes for metagenomic binning, comparative biology and taxonomic classification.</title>
        <authorList>
            <person name="Goeker M."/>
        </authorList>
    </citation>
    <scope>NUCLEOTIDE SEQUENCE [LARGE SCALE GENOMIC DNA]</scope>
    <source>
        <strain evidence="1 2">DSM 21292</strain>
    </source>
</reference>
<proteinExistence type="predicted"/>
<dbReference type="RefSeq" id="WP_211081284.1">
    <property type="nucleotide sequence ID" value="NZ_CBCSLC010000001.1"/>
</dbReference>
<keyword evidence="2" id="KW-1185">Reference proteome</keyword>
<accession>A0ABS4RPM1</accession>
<dbReference type="Proteomes" id="UP000810207">
    <property type="component" value="Unassembled WGS sequence"/>
</dbReference>
<sequence length="373" mass="44782">MINEEYYVKLNRDAQEQYQSYKQEAEARVHRREYTTSKRYDISPYWYARQGEIPGDISYEVTDTYYEFDDEGRIRILACDDLIDGYTYVTYDESHITTRTYVDGELDSVKEYLIQDGLICRSVEYFTRFNKLEYEDYIYESNRLVEVYQPQYENNALFDHLLLTYFKYDEQGILQRVLDGTKGVIYVKMPPEEVLILRETVKKELILAVKEIIDVLCENQSDKRYCFLSIYLHDEVDTVYSPIFDPGLQEIREEQVEEKDENEDYYYNIWNSGEHPGIDQQELTNHDLIEKLRTLIMYWRSNGDWWEEGMRLWKEVAYDLNETTNWSDYSRLTENFVVFVEWEAMDVMNGDLQESIPPAKLEVLQSEDLAKRI</sequence>
<name>A0ABS4RPM1_PAEXY</name>
<organism evidence="1 2">
    <name type="scientific">Paenibacillus xylanexedens</name>
    <dbReference type="NCBI Taxonomy" id="528191"/>
    <lineage>
        <taxon>Bacteria</taxon>
        <taxon>Bacillati</taxon>
        <taxon>Bacillota</taxon>
        <taxon>Bacilli</taxon>
        <taxon>Bacillales</taxon>
        <taxon>Paenibacillaceae</taxon>
        <taxon>Paenibacillus</taxon>
    </lineage>
</organism>